<evidence type="ECO:0008006" key="3">
    <source>
        <dbReference type="Google" id="ProtNLM"/>
    </source>
</evidence>
<name>A0AAD2JY45_9AGAR</name>
<dbReference type="AlphaFoldDB" id="A0AAD2JY45"/>
<dbReference type="Proteomes" id="UP001295794">
    <property type="component" value="Unassembled WGS sequence"/>
</dbReference>
<reference evidence="1" key="1">
    <citation type="submission" date="2023-11" db="EMBL/GenBank/DDBJ databases">
        <authorList>
            <person name="De Vega J J."/>
            <person name="De Vega J J."/>
        </authorList>
    </citation>
    <scope>NUCLEOTIDE SEQUENCE</scope>
</reference>
<proteinExistence type="predicted"/>
<gene>
    <name evidence="1" type="ORF">MYCIT1_LOCUS11373</name>
</gene>
<accession>A0AAD2JY45</accession>
<evidence type="ECO:0000313" key="2">
    <source>
        <dbReference type="Proteomes" id="UP001295794"/>
    </source>
</evidence>
<sequence>MELDYGAYNLPLTPIPELLPSTAGPPSSENEAQLIVAAIADAQKKLNDLEAHITALQHQGAKLRHFISQHNSILAPIRRVPNEILTEVFRVCVDQDARRERRRVPWTITWVCARWRAVALNAPHLWRSVSIFVGGYDHAAPGPGKLETQLARAGAVPLSVHVHSNVEIGELYPFEPIYETCRRWELASITGESITGSILNRVFAPPSNSFSLLRSLRIQTTSWMVTAPTRASFPALRSVDFAMRKQLFPRHFIVPWHQLEMGRFEQMDLIDVLWICSQVSPIFLLHLDNSKLTWKRLGLPDQVTCAAGRIKLTNYRRLFFSELLGRLRAPDLTEMSLEYIHAHAGQGREFAQILVDFFAVSGCALRKLCIDGPLKELYLVRILTSPSAETVVDLDCPLCSVSDRAVGQIRNLLPHLVRFRYNAVPS</sequence>
<dbReference type="EMBL" id="CAVNYO010000138">
    <property type="protein sequence ID" value="CAK5268253.1"/>
    <property type="molecule type" value="Genomic_DNA"/>
</dbReference>
<organism evidence="1 2">
    <name type="scientific">Mycena citricolor</name>
    <dbReference type="NCBI Taxonomy" id="2018698"/>
    <lineage>
        <taxon>Eukaryota</taxon>
        <taxon>Fungi</taxon>
        <taxon>Dikarya</taxon>
        <taxon>Basidiomycota</taxon>
        <taxon>Agaricomycotina</taxon>
        <taxon>Agaricomycetes</taxon>
        <taxon>Agaricomycetidae</taxon>
        <taxon>Agaricales</taxon>
        <taxon>Marasmiineae</taxon>
        <taxon>Mycenaceae</taxon>
        <taxon>Mycena</taxon>
    </lineage>
</organism>
<evidence type="ECO:0000313" key="1">
    <source>
        <dbReference type="EMBL" id="CAK5268253.1"/>
    </source>
</evidence>
<comment type="caution">
    <text evidence="1">The sequence shown here is derived from an EMBL/GenBank/DDBJ whole genome shotgun (WGS) entry which is preliminary data.</text>
</comment>
<keyword evidence="2" id="KW-1185">Reference proteome</keyword>
<protein>
    <recommendedName>
        <fullName evidence="3">F-box domain-containing protein</fullName>
    </recommendedName>
</protein>